<sequence length="295" mass="31276">MITADLPALPPGAGRIPFALASAQQVVQALAYATERLAAHFPTLDWATWNDTFRHVQPELVVHGPAVWLEWPALARLVQQLASSLACSLLDPPGYRPAVTETAVLLTAYQSLARQALTQSTETPGCTPLLDELAPMLAKGHAIASRVCAATPEPADEAPRPDPLVPDQQPASAAPEPPTVGLSAEEAIAPNPPMPPAPAPASEDSPSTARRTFRDIVQHHPRANGKVGFTVRELCRAMRISAASLQEAHANPGRLSLTAVSALATLMQESLLSVLADLMAGAGTRKKRRNRGRVQ</sequence>
<protein>
    <submittedName>
        <fullName evidence="2">Uncharacterized protein</fullName>
    </submittedName>
</protein>
<feature type="compositionally biased region" description="Low complexity" evidence="1">
    <location>
        <begin position="200"/>
        <end position="209"/>
    </location>
</feature>
<gene>
    <name evidence="2" type="ORF">HHL22_22610</name>
</gene>
<evidence type="ECO:0000313" key="2">
    <source>
        <dbReference type="EMBL" id="NML68002.1"/>
    </source>
</evidence>
<feature type="region of interest" description="Disordered" evidence="1">
    <location>
        <begin position="152"/>
        <end position="210"/>
    </location>
</feature>
<reference evidence="2 3" key="1">
    <citation type="submission" date="2020-04" db="EMBL/GenBank/DDBJ databases">
        <title>Hymenobacter polaris sp. nov., isolated from Arctic soil.</title>
        <authorList>
            <person name="Dahal R.H."/>
        </authorList>
    </citation>
    <scope>NUCLEOTIDE SEQUENCE [LARGE SCALE GENOMIC DNA]</scope>
    <source>
        <strain evidence="2 3">RP-2-7</strain>
    </source>
</reference>
<proteinExistence type="predicted"/>
<comment type="caution">
    <text evidence="2">The sequence shown here is derived from an EMBL/GenBank/DDBJ whole genome shotgun (WGS) entry which is preliminary data.</text>
</comment>
<evidence type="ECO:0000313" key="3">
    <source>
        <dbReference type="Proteomes" id="UP000559626"/>
    </source>
</evidence>
<dbReference type="RefSeq" id="WP_169533702.1">
    <property type="nucleotide sequence ID" value="NZ_JABBGH010000004.1"/>
</dbReference>
<name>A0A7Y0AIK5_9BACT</name>
<dbReference type="EMBL" id="JABBGH010000004">
    <property type="protein sequence ID" value="NML68002.1"/>
    <property type="molecule type" value="Genomic_DNA"/>
</dbReference>
<organism evidence="2 3">
    <name type="scientific">Hymenobacter polaris</name>
    <dbReference type="NCBI Taxonomy" id="2682546"/>
    <lineage>
        <taxon>Bacteria</taxon>
        <taxon>Pseudomonadati</taxon>
        <taxon>Bacteroidota</taxon>
        <taxon>Cytophagia</taxon>
        <taxon>Cytophagales</taxon>
        <taxon>Hymenobacteraceae</taxon>
        <taxon>Hymenobacter</taxon>
    </lineage>
</organism>
<keyword evidence="3" id="KW-1185">Reference proteome</keyword>
<evidence type="ECO:0000256" key="1">
    <source>
        <dbReference type="SAM" id="MobiDB-lite"/>
    </source>
</evidence>
<feature type="compositionally biased region" description="Pro residues" evidence="1">
    <location>
        <begin position="190"/>
        <end position="199"/>
    </location>
</feature>
<accession>A0A7Y0AIK5</accession>
<dbReference type="AlphaFoldDB" id="A0A7Y0AIK5"/>
<dbReference type="Proteomes" id="UP000559626">
    <property type="component" value="Unassembled WGS sequence"/>
</dbReference>